<evidence type="ECO:0000256" key="4">
    <source>
        <dbReference type="ARBA" id="ARBA00047811"/>
    </source>
</evidence>
<dbReference type="EC" id="2.7.11.22" evidence="1"/>
<dbReference type="InterPro" id="IPR050108">
    <property type="entry name" value="CDK"/>
</dbReference>
<dbReference type="Gene3D" id="1.10.510.10">
    <property type="entry name" value="Transferase(Phosphotransferase) domain 1"/>
    <property type="match status" value="1"/>
</dbReference>
<dbReference type="GO" id="GO:0004693">
    <property type="term" value="F:cyclin-dependent protein serine/threonine kinase activity"/>
    <property type="evidence" value="ECO:0007669"/>
    <property type="project" value="UniProtKB-EC"/>
</dbReference>
<keyword evidence="3" id="KW-0067">ATP-binding</keyword>
<dbReference type="PROSITE" id="PS50011">
    <property type="entry name" value="PROTEIN_KINASE_DOM"/>
    <property type="match status" value="1"/>
</dbReference>
<dbReference type="Pfam" id="PF00069">
    <property type="entry name" value="Pkinase"/>
    <property type="match status" value="1"/>
</dbReference>
<dbReference type="RefSeq" id="XP_062723103.1">
    <property type="nucleotide sequence ID" value="XM_062862223.1"/>
</dbReference>
<dbReference type="EMBL" id="JAUDZG010000003">
    <property type="protein sequence ID" value="KAK3307323.1"/>
    <property type="molecule type" value="Genomic_DNA"/>
</dbReference>
<evidence type="ECO:0000256" key="3">
    <source>
        <dbReference type="ARBA" id="ARBA00022840"/>
    </source>
</evidence>
<dbReference type="GeneID" id="87881052"/>
<comment type="caution">
    <text evidence="8">The sequence shown here is derived from an EMBL/GenBank/DDBJ whole genome shotgun (WGS) entry which is preliminary data.</text>
</comment>
<sequence>MADAADWRQYLTASERYDNIEKLSKVLAVAGLNQSAFAIENEAYKTAGSRQEYETACSLPTSTPEPRLPSPEPAGPEEDDREPSSPGIPIGDYGNCHYVASGVTAEVYRSQARALKVIVETHGIEPHNPQREAKILSALRTANAPNIIPLLETFHDHDQRFVLVFPYMPLALSHIIDRHKPRSPLPSPLLRTIFTGFFRALNHLHAQNIIHRDVKPSALLLSSPSPSSPTQVYLSDFGTAWHPTLSLPSEPASHKILDIGTGPYRAPETLFGNRAYGPAVDLWAAGTTLAECLLLGKTLFESRPAHEDGNQLGLILSIFQTLGTPTRETWPEAVGFRTPPFEMYRVFEGRVEREGWQGVLPGVEDEGWRELVAGLVRYESGERVTAGEALDFPCMKGEGNGDEA</sequence>
<proteinExistence type="predicted"/>
<evidence type="ECO:0000256" key="2">
    <source>
        <dbReference type="ARBA" id="ARBA00022741"/>
    </source>
</evidence>
<keyword evidence="8" id="KW-0808">Transferase</keyword>
<comment type="catalytic activity">
    <reaction evidence="4">
        <text>L-threonyl-[protein] + ATP = O-phospho-L-threonyl-[protein] + ADP + H(+)</text>
        <dbReference type="Rhea" id="RHEA:46608"/>
        <dbReference type="Rhea" id="RHEA-COMP:11060"/>
        <dbReference type="Rhea" id="RHEA-COMP:11605"/>
        <dbReference type="ChEBI" id="CHEBI:15378"/>
        <dbReference type="ChEBI" id="CHEBI:30013"/>
        <dbReference type="ChEBI" id="CHEBI:30616"/>
        <dbReference type="ChEBI" id="CHEBI:61977"/>
        <dbReference type="ChEBI" id="CHEBI:456216"/>
        <dbReference type="EC" id="2.7.11.22"/>
    </reaction>
</comment>
<dbReference type="GO" id="GO:0005634">
    <property type="term" value="C:nucleus"/>
    <property type="evidence" value="ECO:0007669"/>
    <property type="project" value="TreeGrafter"/>
</dbReference>
<dbReference type="GO" id="GO:0007165">
    <property type="term" value="P:signal transduction"/>
    <property type="evidence" value="ECO:0007669"/>
    <property type="project" value="TreeGrafter"/>
</dbReference>
<dbReference type="GO" id="GO:0010389">
    <property type="term" value="P:regulation of G2/M transition of mitotic cell cycle"/>
    <property type="evidence" value="ECO:0007669"/>
    <property type="project" value="TreeGrafter"/>
</dbReference>
<feature type="domain" description="Protein kinase" evidence="7">
    <location>
        <begin position="93"/>
        <end position="395"/>
    </location>
</feature>
<dbReference type="InterPro" id="IPR011009">
    <property type="entry name" value="Kinase-like_dom_sf"/>
</dbReference>
<comment type="catalytic activity">
    <reaction evidence="5">
        <text>L-seryl-[protein] + ATP = O-phospho-L-seryl-[protein] + ADP + H(+)</text>
        <dbReference type="Rhea" id="RHEA:17989"/>
        <dbReference type="Rhea" id="RHEA-COMP:9863"/>
        <dbReference type="Rhea" id="RHEA-COMP:11604"/>
        <dbReference type="ChEBI" id="CHEBI:15378"/>
        <dbReference type="ChEBI" id="CHEBI:29999"/>
        <dbReference type="ChEBI" id="CHEBI:30616"/>
        <dbReference type="ChEBI" id="CHEBI:83421"/>
        <dbReference type="ChEBI" id="CHEBI:456216"/>
        <dbReference type="EC" id="2.7.11.22"/>
    </reaction>
</comment>
<evidence type="ECO:0000259" key="7">
    <source>
        <dbReference type="PROSITE" id="PS50011"/>
    </source>
</evidence>
<evidence type="ECO:0000313" key="8">
    <source>
        <dbReference type="EMBL" id="KAK3307323.1"/>
    </source>
</evidence>
<name>A0AAJ0M388_9PEZI</name>
<evidence type="ECO:0000256" key="5">
    <source>
        <dbReference type="ARBA" id="ARBA00048367"/>
    </source>
</evidence>
<reference evidence="8" key="1">
    <citation type="journal article" date="2023" name="Mol. Phylogenet. Evol.">
        <title>Genome-scale phylogeny and comparative genomics of the fungal order Sordariales.</title>
        <authorList>
            <person name="Hensen N."/>
            <person name="Bonometti L."/>
            <person name="Westerberg I."/>
            <person name="Brannstrom I.O."/>
            <person name="Guillou S."/>
            <person name="Cros-Aarteil S."/>
            <person name="Calhoun S."/>
            <person name="Haridas S."/>
            <person name="Kuo A."/>
            <person name="Mondo S."/>
            <person name="Pangilinan J."/>
            <person name="Riley R."/>
            <person name="LaButti K."/>
            <person name="Andreopoulos B."/>
            <person name="Lipzen A."/>
            <person name="Chen C."/>
            <person name="Yan M."/>
            <person name="Daum C."/>
            <person name="Ng V."/>
            <person name="Clum A."/>
            <person name="Steindorff A."/>
            <person name="Ohm R.A."/>
            <person name="Martin F."/>
            <person name="Silar P."/>
            <person name="Natvig D.O."/>
            <person name="Lalanne C."/>
            <person name="Gautier V."/>
            <person name="Ament-Velasquez S.L."/>
            <person name="Kruys A."/>
            <person name="Hutchinson M.I."/>
            <person name="Powell A.J."/>
            <person name="Barry K."/>
            <person name="Miller A.N."/>
            <person name="Grigoriev I.V."/>
            <person name="Debuchy R."/>
            <person name="Gladieux P."/>
            <person name="Hiltunen Thoren M."/>
            <person name="Johannesson H."/>
        </authorList>
    </citation>
    <scope>NUCLEOTIDE SEQUENCE</scope>
    <source>
        <strain evidence="8">CBS 333.67</strain>
    </source>
</reference>
<dbReference type="GO" id="GO:0030332">
    <property type="term" value="F:cyclin binding"/>
    <property type="evidence" value="ECO:0007669"/>
    <property type="project" value="TreeGrafter"/>
</dbReference>
<dbReference type="GO" id="GO:0010468">
    <property type="term" value="P:regulation of gene expression"/>
    <property type="evidence" value="ECO:0007669"/>
    <property type="project" value="TreeGrafter"/>
</dbReference>
<dbReference type="PANTHER" id="PTHR24056">
    <property type="entry name" value="CELL DIVISION PROTEIN KINASE"/>
    <property type="match status" value="1"/>
</dbReference>
<dbReference type="GO" id="GO:0000082">
    <property type="term" value="P:G1/S transition of mitotic cell cycle"/>
    <property type="evidence" value="ECO:0007669"/>
    <property type="project" value="TreeGrafter"/>
</dbReference>
<dbReference type="SUPFAM" id="SSF56112">
    <property type="entry name" value="Protein kinase-like (PK-like)"/>
    <property type="match status" value="1"/>
</dbReference>
<evidence type="ECO:0000256" key="6">
    <source>
        <dbReference type="SAM" id="MobiDB-lite"/>
    </source>
</evidence>
<evidence type="ECO:0000313" key="9">
    <source>
        <dbReference type="Proteomes" id="UP001273166"/>
    </source>
</evidence>
<accession>A0AAJ0M388</accession>
<dbReference type="InterPro" id="IPR000719">
    <property type="entry name" value="Prot_kinase_dom"/>
</dbReference>
<keyword evidence="8" id="KW-0418">Kinase</keyword>
<dbReference type="Gene3D" id="3.30.200.20">
    <property type="entry name" value="Phosphorylase Kinase, domain 1"/>
    <property type="match status" value="1"/>
</dbReference>
<feature type="region of interest" description="Disordered" evidence="6">
    <location>
        <begin position="50"/>
        <end position="89"/>
    </location>
</feature>
<dbReference type="GO" id="GO:0000307">
    <property type="term" value="C:cyclin-dependent protein kinase holoenzyme complex"/>
    <property type="evidence" value="ECO:0007669"/>
    <property type="project" value="TreeGrafter"/>
</dbReference>
<organism evidence="8 9">
    <name type="scientific">Chaetomium strumarium</name>
    <dbReference type="NCBI Taxonomy" id="1170767"/>
    <lineage>
        <taxon>Eukaryota</taxon>
        <taxon>Fungi</taxon>
        <taxon>Dikarya</taxon>
        <taxon>Ascomycota</taxon>
        <taxon>Pezizomycotina</taxon>
        <taxon>Sordariomycetes</taxon>
        <taxon>Sordariomycetidae</taxon>
        <taxon>Sordariales</taxon>
        <taxon>Chaetomiaceae</taxon>
        <taxon>Chaetomium</taxon>
    </lineage>
</organism>
<dbReference type="GO" id="GO:0005737">
    <property type="term" value="C:cytoplasm"/>
    <property type="evidence" value="ECO:0007669"/>
    <property type="project" value="TreeGrafter"/>
</dbReference>
<dbReference type="PANTHER" id="PTHR24056:SF576">
    <property type="entry name" value="SERINE_THREONINE-PROTEIN KINASE CSK1"/>
    <property type="match status" value="1"/>
</dbReference>
<dbReference type="GO" id="GO:0005524">
    <property type="term" value="F:ATP binding"/>
    <property type="evidence" value="ECO:0007669"/>
    <property type="project" value="UniProtKB-KW"/>
</dbReference>
<evidence type="ECO:0000256" key="1">
    <source>
        <dbReference type="ARBA" id="ARBA00012425"/>
    </source>
</evidence>
<reference evidence="8" key="2">
    <citation type="submission" date="2023-06" db="EMBL/GenBank/DDBJ databases">
        <authorList>
            <consortium name="Lawrence Berkeley National Laboratory"/>
            <person name="Mondo S.J."/>
            <person name="Hensen N."/>
            <person name="Bonometti L."/>
            <person name="Westerberg I."/>
            <person name="Brannstrom I.O."/>
            <person name="Guillou S."/>
            <person name="Cros-Aarteil S."/>
            <person name="Calhoun S."/>
            <person name="Haridas S."/>
            <person name="Kuo A."/>
            <person name="Pangilinan J."/>
            <person name="Riley R."/>
            <person name="Labutti K."/>
            <person name="Andreopoulos B."/>
            <person name="Lipzen A."/>
            <person name="Chen C."/>
            <person name="Yanf M."/>
            <person name="Daum C."/>
            <person name="Ng V."/>
            <person name="Clum A."/>
            <person name="Steindorff A."/>
            <person name="Ohm R."/>
            <person name="Martin F."/>
            <person name="Silar P."/>
            <person name="Natvig D."/>
            <person name="Lalanne C."/>
            <person name="Gautier V."/>
            <person name="Ament-Velasquez S.L."/>
            <person name="Kruys A."/>
            <person name="Hutchinson M.I."/>
            <person name="Powell A.J."/>
            <person name="Barry K."/>
            <person name="Miller A.N."/>
            <person name="Grigoriev I.V."/>
            <person name="Debuchy R."/>
            <person name="Gladieux P."/>
            <person name="Thoren M.H."/>
            <person name="Johannesson H."/>
        </authorList>
    </citation>
    <scope>NUCLEOTIDE SEQUENCE</scope>
    <source>
        <strain evidence="8">CBS 333.67</strain>
    </source>
</reference>
<keyword evidence="9" id="KW-1185">Reference proteome</keyword>
<gene>
    <name evidence="8" type="ORF">B0T15DRAFT_173866</name>
</gene>
<dbReference type="AlphaFoldDB" id="A0AAJ0M388"/>
<dbReference type="Proteomes" id="UP001273166">
    <property type="component" value="Unassembled WGS sequence"/>
</dbReference>
<keyword evidence="2" id="KW-0547">Nucleotide-binding</keyword>
<protein>
    <recommendedName>
        <fullName evidence="1">cyclin-dependent kinase</fullName>
        <ecNumber evidence="1">2.7.11.22</ecNumber>
    </recommendedName>
</protein>